<dbReference type="EMBL" id="AP024146">
    <property type="protein sequence ID" value="BCM87608.1"/>
    <property type="molecule type" value="Genomic_DNA"/>
</dbReference>
<dbReference type="RefSeq" id="WP_207183789.1">
    <property type="nucleotide sequence ID" value="NZ_AP024146.1"/>
</dbReference>
<reference evidence="1" key="1">
    <citation type="submission" date="2020-11" db="EMBL/GenBank/DDBJ databases">
        <title>Complete genome sequence of a novel pathogenic Methylobacterium strain isolated from rice in Vietnam.</title>
        <authorList>
            <person name="Lai K."/>
            <person name="Okazaki S."/>
            <person name="Higashi K."/>
            <person name="Mori H."/>
            <person name="Toyoda A."/>
            <person name="Kurokawa K."/>
        </authorList>
    </citation>
    <scope>NUCLEOTIDE SEQUENCE</scope>
    <source>
        <strain evidence="1">VL1</strain>
        <plasmid evidence="1">pVL1_1</plasmid>
    </source>
</reference>
<evidence type="ECO:0008006" key="3">
    <source>
        <dbReference type="Google" id="ProtNLM"/>
    </source>
</evidence>
<proteinExistence type="predicted"/>
<evidence type="ECO:0000313" key="1">
    <source>
        <dbReference type="EMBL" id="BCM87608.1"/>
    </source>
</evidence>
<name>A0A8H8WZZ3_9HYPH</name>
<dbReference type="InterPro" id="IPR036388">
    <property type="entry name" value="WH-like_DNA-bd_sf"/>
</dbReference>
<accession>A0A8H8WZZ3</accession>
<geneLocation type="plasmid" evidence="1 2">
    <name>pVL1_1</name>
</geneLocation>
<dbReference type="InterPro" id="IPR009057">
    <property type="entry name" value="Homeodomain-like_sf"/>
</dbReference>
<evidence type="ECO:0000313" key="2">
    <source>
        <dbReference type="Proteomes" id="UP000663508"/>
    </source>
</evidence>
<dbReference type="AlphaFoldDB" id="A0A8H8WZZ3"/>
<dbReference type="Pfam" id="PF04255">
    <property type="entry name" value="DUF433"/>
    <property type="match status" value="1"/>
</dbReference>
<dbReference type="KEGG" id="mind:mvi_60690"/>
<dbReference type="Proteomes" id="UP000663508">
    <property type="component" value="Plasmid pVL1_1"/>
</dbReference>
<dbReference type="SUPFAM" id="SSF46689">
    <property type="entry name" value="Homeodomain-like"/>
    <property type="match status" value="1"/>
</dbReference>
<dbReference type="InterPro" id="IPR007367">
    <property type="entry name" value="DUF433"/>
</dbReference>
<dbReference type="Gene3D" id="1.10.10.10">
    <property type="entry name" value="Winged helix-like DNA-binding domain superfamily/Winged helix DNA-binding domain"/>
    <property type="match status" value="1"/>
</dbReference>
<protein>
    <recommendedName>
        <fullName evidence="3">DUF433 domain-containing protein</fullName>
    </recommendedName>
</protein>
<gene>
    <name evidence="1" type="ORF">mvi_60690</name>
</gene>
<organism evidence="1 2">
    <name type="scientific">Methylobacterium indicum</name>
    <dbReference type="NCBI Taxonomy" id="1775910"/>
    <lineage>
        <taxon>Bacteria</taxon>
        <taxon>Pseudomonadati</taxon>
        <taxon>Pseudomonadota</taxon>
        <taxon>Alphaproteobacteria</taxon>
        <taxon>Hyphomicrobiales</taxon>
        <taxon>Methylobacteriaceae</taxon>
        <taxon>Methylobacterium</taxon>
    </lineage>
</organism>
<keyword evidence="1" id="KW-0614">Plasmid</keyword>
<sequence>MTGSAFTAAEAAFVLREPIKQIKKAMDAGPVQAKLIPKAGGAVRAVEWMDLVYLFAVRALRDELTPKARNEFYHALRQSPVEDAREVCFGHLSIAIGDFKTELQGRTRELAELSEKIEFRSTGEAVLKGSGVEVHRIAALLNGGMSTEDICMDYPSLSPDGVAVAKAYADAHPKHGRPYPGTTAKRALRNAGLGALDEVLDGE</sequence>